<dbReference type="NCBIfam" id="TIGR04057">
    <property type="entry name" value="SusC_RagA_signa"/>
    <property type="match status" value="1"/>
</dbReference>
<keyword evidence="6 8" id="KW-0472">Membrane</keyword>
<keyword evidence="2 8" id="KW-0813">Transport</keyword>
<evidence type="ECO:0000256" key="3">
    <source>
        <dbReference type="ARBA" id="ARBA00022452"/>
    </source>
</evidence>
<evidence type="ECO:0000256" key="7">
    <source>
        <dbReference type="ARBA" id="ARBA00023237"/>
    </source>
</evidence>
<dbReference type="InterPro" id="IPR039426">
    <property type="entry name" value="TonB-dep_rcpt-like"/>
</dbReference>
<feature type="domain" description="TonB-dependent receptor-like beta-barrel" evidence="10">
    <location>
        <begin position="415"/>
        <end position="851"/>
    </location>
</feature>
<comment type="subcellular location">
    <subcellularLocation>
        <location evidence="1 8">Cell outer membrane</location>
        <topology evidence="1 8">Multi-pass membrane protein</topology>
    </subcellularLocation>
</comment>
<dbReference type="InterPro" id="IPR000531">
    <property type="entry name" value="Beta-barrel_TonB"/>
</dbReference>
<evidence type="ECO:0000313" key="12">
    <source>
        <dbReference type="EMBL" id="RVU03046.1"/>
    </source>
</evidence>
<feature type="domain" description="TonB-dependent receptor plug" evidence="11">
    <location>
        <begin position="126"/>
        <end position="231"/>
    </location>
</feature>
<evidence type="ECO:0000256" key="6">
    <source>
        <dbReference type="ARBA" id="ARBA00023136"/>
    </source>
</evidence>
<comment type="similarity">
    <text evidence="8 9">Belongs to the TonB-dependent receptor family.</text>
</comment>
<dbReference type="RefSeq" id="WP_127703411.1">
    <property type="nucleotide sequence ID" value="NZ_SACK01000001.1"/>
</dbReference>
<dbReference type="Gene3D" id="2.40.170.20">
    <property type="entry name" value="TonB-dependent receptor, beta-barrel domain"/>
    <property type="match status" value="1"/>
</dbReference>
<dbReference type="SUPFAM" id="SSF49464">
    <property type="entry name" value="Carboxypeptidase regulatory domain-like"/>
    <property type="match status" value="1"/>
</dbReference>
<evidence type="ECO:0000256" key="4">
    <source>
        <dbReference type="ARBA" id="ARBA00022692"/>
    </source>
</evidence>
<dbReference type="GO" id="GO:0009279">
    <property type="term" value="C:cell outer membrane"/>
    <property type="evidence" value="ECO:0007669"/>
    <property type="project" value="UniProtKB-SubCell"/>
</dbReference>
<comment type="caution">
    <text evidence="12">The sequence shown here is derived from an EMBL/GenBank/DDBJ whole genome shotgun (WGS) entry which is preliminary data.</text>
</comment>
<protein>
    <submittedName>
        <fullName evidence="12">TonB-dependent receptor</fullName>
    </submittedName>
</protein>
<evidence type="ECO:0000259" key="10">
    <source>
        <dbReference type="Pfam" id="PF00593"/>
    </source>
</evidence>
<dbReference type="Pfam" id="PF07715">
    <property type="entry name" value="Plug"/>
    <property type="match status" value="1"/>
</dbReference>
<keyword evidence="3 8" id="KW-1134">Transmembrane beta strand</keyword>
<evidence type="ECO:0000256" key="8">
    <source>
        <dbReference type="PROSITE-ProRule" id="PRU01360"/>
    </source>
</evidence>
<dbReference type="NCBIfam" id="TIGR04056">
    <property type="entry name" value="OMP_RagA_SusC"/>
    <property type="match status" value="1"/>
</dbReference>
<gene>
    <name evidence="12" type="ORF">EOD41_03675</name>
</gene>
<evidence type="ECO:0000256" key="1">
    <source>
        <dbReference type="ARBA" id="ARBA00004571"/>
    </source>
</evidence>
<dbReference type="InterPro" id="IPR008969">
    <property type="entry name" value="CarboxyPept-like_regulatory"/>
</dbReference>
<reference evidence="12 13" key="1">
    <citation type="submission" date="2019-01" db="EMBL/GenBank/DDBJ databases">
        <authorList>
            <person name="Chen W.-M."/>
        </authorList>
    </citation>
    <scope>NUCLEOTIDE SEQUENCE [LARGE SCALE GENOMIC DNA]</scope>
    <source>
        <strain evidence="12 13">YBJ-36</strain>
    </source>
</reference>
<dbReference type="Pfam" id="PF13715">
    <property type="entry name" value="CarbopepD_reg_2"/>
    <property type="match status" value="1"/>
</dbReference>
<dbReference type="Pfam" id="PF00593">
    <property type="entry name" value="TonB_dep_Rec_b-barrel"/>
    <property type="match status" value="1"/>
</dbReference>
<proteinExistence type="inferred from homology"/>
<accession>A0A437MZK0</accession>
<dbReference type="AlphaFoldDB" id="A0A437MZK0"/>
<dbReference type="InterPro" id="IPR036942">
    <property type="entry name" value="Beta-barrel_TonB_sf"/>
</dbReference>
<keyword evidence="13" id="KW-1185">Reference proteome</keyword>
<evidence type="ECO:0000256" key="5">
    <source>
        <dbReference type="ARBA" id="ARBA00023077"/>
    </source>
</evidence>
<dbReference type="EMBL" id="SACK01000001">
    <property type="protein sequence ID" value="RVU03046.1"/>
    <property type="molecule type" value="Genomic_DNA"/>
</dbReference>
<name>A0A437MZK0_9SPHI</name>
<evidence type="ECO:0000259" key="11">
    <source>
        <dbReference type="Pfam" id="PF07715"/>
    </source>
</evidence>
<dbReference type="InterPro" id="IPR012910">
    <property type="entry name" value="Plug_dom"/>
</dbReference>
<keyword evidence="4 8" id="KW-0812">Transmembrane</keyword>
<evidence type="ECO:0000313" key="13">
    <source>
        <dbReference type="Proteomes" id="UP000282759"/>
    </source>
</evidence>
<dbReference type="InterPro" id="IPR023997">
    <property type="entry name" value="TonB-dep_OMP_SusC/RagA_CS"/>
</dbReference>
<keyword evidence="7 8" id="KW-0998">Cell outer membrane</keyword>
<dbReference type="SUPFAM" id="SSF56935">
    <property type="entry name" value="Porins"/>
    <property type="match status" value="1"/>
</dbReference>
<sequence length="1004" mass="109805">MRIFTNLSHRWPKWLFMLLLIFSVGTKVLAQNGAVVTGTVMDEKGEMLPGVTIRLKGTIQGTVSDANGKYSVNVPGGKGVLVVSYVGFLTQEVAVSGQSTLRITLIGDAKALNEVVVIGYGVQKRETVTGAIATVKAEDFNTGLISDPITLVAGKVAGLAVSRTSSDPNSGASFLLRGASSVYGNNGPLIVIDGVPNGDLQTIAPADIASIDILKDGSAAAIYGSRATGGVIIVTTKRGKTGAATITYNGSIAFDQIARRYDMLNAGQYKQLGEENEIAVDDRGANTNWLDEITRTPVSNVHNLSVNGGNDNTNYYASINYRNFEGIDDATSRKSINGTLRLNTKGFNDKLDFSLNLTNTFDDRSFANYGAMAQALNMLPTYPVRNEDGTFFENPDIAYLLQWNPVANLANNKNTAEESRFQGTATASYKILPTFKANLSYSMIKNGYLNNSFSSNQDFFQVQYQTGGQASRSQNNFSSNIIEGTLTYTKQFDKHNIDLLGGYSYQREFNDYFGAGNNSFNTNAFLYYNLGAGNALNNLDPLANRSGVFVGSGASERKLVAFFGRILYNYNEKYLVNLSYRREGSTVLGAENKWGGFPSASAGWVISKENFLENSTIVKNLKLRGGYGVTGNQQSLSPYQSLLILKPYSIYQNGYLGDGQTGQWVLPYGPAINANPALKWEIKKEVNVGFDFALFNNSWLTGSIDYYHRKIENLIGNYTAQLPSQIYPSIFANAGHMVNKGFEAVLNAQVVKNSKFSWNVSFTGAYNQNEVVSVQSEQFKGTSLNITNTGVGFTQRVAEGYPIGVFYGRKFAGFSEDGKWLFYNQAGEAVLAEEAGDSYFYLGSGVPKYTLGLTNNLRFGNFDATILLRSALGFKALNGKRIFHENLSNFTTMNLFTSALNNAVKDQMYFSDYYLEKGDYLKVDNLTIGYTFPVKSGGYVKSLRLFATSTNLLTFTGFSGSDPELPLTVDLTSDNEFTVGPGVEPNYSYYPYTRTFTFGVTASF</sequence>
<dbReference type="PROSITE" id="PS52016">
    <property type="entry name" value="TONB_DEPENDENT_REC_3"/>
    <property type="match status" value="1"/>
</dbReference>
<dbReference type="Gene3D" id="2.60.40.1120">
    <property type="entry name" value="Carboxypeptidase-like, regulatory domain"/>
    <property type="match status" value="1"/>
</dbReference>
<evidence type="ECO:0000256" key="9">
    <source>
        <dbReference type="RuleBase" id="RU003357"/>
    </source>
</evidence>
<dbReference type="OrthoDB" id="9768177at2"/>
<dbReference type="InterPro" id="IPR037066">
    <property type="entry name" value="Plug_dom_sf"/>
</dbReference>
<keyword evidence="12" id="KW-0675">Receptor</keyword>
<evidence type="ECO:0000256" key="2">
    <source>
        <dbReference type="ARBA" id="ARBA00022448"/>
    </source>
</evidence>
<dbReference type="InterPro" id="IPR023996">
    <property type="entry name" value="TonB-dep_OMP_SusC/RagA"/>
</dbReference>
<dbReference type="Gene3D" id="2.170.130.10">
    <property type="entry name" value="TonB-dependent receptor, plug domain"/>
    <property type="match status" value="1"/>
</dbReference>
<dbReference type="Proteomes" id="UP000282759">
    <property type="component" value="Unassembled WGS sequence"/>
</dbReference>
<organism evidence="12 13">
    <name type="scientific">Mucilaginibacter limnophilus</name>
    <dbReference type="NCBI Taxonomy" id="1932778"/>
    <lineage>
        <taxon>Bacteria</taxon>
        <taxon>Pseudomonadati</taxon>
        <taxon>Bacteroidota</taxon>
        <taxon>Sphingobacteriia</taxon>
        <taxon>Sphingobacteriales</taxon>
        <taxon>Sphingobacteriaceae</taxon>
        <taxon>Mucilaginibacter</taxon>
    </lineage>
</organism>
<keyword evidence="5 9" id="KW-0798">TonB box</keyword>